<dbReference type="InterPro" id="IPR003439">
    <property type="entry name" value="ABC_transporter-like_ATP-bd"/>
</dbReference>
<evidence type="ECO:0000259" key="14">
    <source>
        <dbReference type="PROSITE" id="PS50893"/>
    </source>
</evidence>
<sequence length="743" mass="83086">MIMSQIKIRGARTRNLKNMDVTIEKHKINAFVGVSGSGKSSLVFNTIAAEAQRQMNATYPSYIRNRMPHMEPAIVDSIENISPAVIINQKALGDNIRSTVGTATDINPTLRLLFSRFGQPFVGYSDLFSFNSPTGMCKTCEGLGIATEFILEELLDCERSLNQGAICFPTFEPGSYRWKRYVDSGLFDNDKPLKEYTQTEMNLLLYSEEIKPPTPNVGWYKSATYAGLIPRITQTFIQNPSKSYRRYLPDIRRITKQEKCPVCQGYRLNKQALSCKIKGKHIGQCLEMQLDELSDFLRSLSQEGVQQMLDNILQQLDHFCQVGLEYLSLARETGTLSGGESQRIKLIRSIGSSLADLMYIFDEPSVGLHPQDIQAIGQLLCAIQEKGNTVLLIDHDPAIIQLADTVFELGPKAGIYGGELVSVGSFEEWTRRQASQEPLTRECQDTSANSFFSVENISKNNVKYLSVQLPKQRLIAITGVAGSGKSSFAKALQEQYGEEIFYVSQKNLRTSRRSTVLSSISLFDEIRQLYSNKNHVTASYFSFNGKGACPVCKGKGFIETELAFLDPIRSICEACHGNKYRKDVLQYTYNGKNIVELLELSVADSCHFFSTQQKIAKRLFWLNKIGLGYLTLGQTLNTLSGGELQRLKLASNLDCQDKLIILDEPTTGLSSQDIQSLLRVFDDLLRKNNTLLVIEHNLDLIRLADWMIEFGPGSGKKGGQVIFEGIPLDAINDPKSVTGRFLP</sequence>
<evidence type="ECO:0000256" key="6">
    <source>
        <dbReference type="ARBA" id="ARBA00022769"/>
    </source>
</evidence>
<keyword evidence="6" id="KW-0228">DNA excision</keyword>
<evidence type="ECO:0000256" key="4">
    <source>
        <dbReference type="ARBA" id="ARBA00022741"/>
    </source>
</evidence>
<dbReference type="GO" id="GO:0005524">
    <property type="term" value="F:ATP binding"/>
    <property type="evidence" value="ECO:0007669"/>
    <property type="project" value="UniProtKB-KW"/>
</dbReference>
<dbReference type="Pfam" id="PF00005">
    <property type="entry name" value="ABC_tran"/>
    <property type="match status" value="1"/>
</dbReference>
<keyword evidence="10" id="KW-0234">DNA repair</keyword>
<dbReference type="PANTHER" id="PTHR43152">
    <property type="entry name" value="UVRABC SYSTEM PROTEIN A"/>
    <property type="match status" value="1"/>
</dbReference>
<dbReference type="GO" id="GO:0004518">
    <property type="term" value="F:nuclease activity"/>
    <property type="evidence" value="ECO:0007669"/>
    <property type="project" value="UniProtKB-KW"/>
</dbReference>
<dbReference type="GO" id="GO:0016887">
    <property type="term" value="F:ATP hydrolysis activity"/>
    <property type="evidence" value="ECO:0007669"/>
    <property type="project" value="InterPro"/>
</dbReference>
<evidence type="ECO:0000256" key="10">
    <source>
        <dbReference type="ARBA" id="ARBA00023204"/>
    </source>
</evidence>
<dbReference type="PANTHER" id="PTHR43152:SF1">
    <property type="entry name" value="UVRA PROTEIN"/>
    <property type="match status" value="1"/>
</dbReference>
<proteinExistence type="inferred from homology"/>
<dbReference type="InterPro" id="IPR027417">
    <property type="entry name" value="P-loop_NTPase"/>
</dbReference>
<dbReference type="InterPro" id="IPR017871">
    <property type="entry name" value="ABC_transporter-like_CS"/>
</dbReference>
<evidence type="ECO:0000313" key="16">
    <source>
        <dbReference type="Proteomes" id="UP000067523"/>
    </source>
</evidence>
<comment type="subcellular location">
    <subcellularLocation>
        <location evidence="1">Cytoplasm</location>
    </subcellularLocation>
</comment>
<evidence type="ECO:0000256" key="9">
    <source>
        <dbReference type="ARBA" id="ARBA00023125"/>
    </source>
</evidence>
<dbReference type="Gene3D" id="3.40.50.300">
    <property type="entry name" value="P-loop containing nucleotide triphosphate hydrolases"/>
    <property type="match status" value="2"/>
</dbReference>
<dbReference type="Gene3D" id="1.20.1580.10">
    <property type="entry name" value="ABC transporter ATPase like domain"/>
    <property type="match status" value="2"/>
</dbReference>
<keyword evidence="2" id="KW-0963">Cytoplasm</keyword>
<feature type="domain" description="ABC transporter" evidence="14">
    <location>
        <begin position="446"/>
        <end position="737"/>
    </location>
</feature>
<dbReference type="GO" id="GO:0003677">
    <property type="term" value="F:DNA binding"/>
    <property type="evidence" value="ECO:0007669"/>
    <property type="project" value="UniProtKB-KW"/>
</dbReference>
<evidence type="ECO:0000256" key="12">
    <source>
        <dbReference type="ARBA" id="ARBA00039316"/>
    </source>
</evidence>
<dbReference type="Proteomes" id="UP000067523">
    <property type="component" value="Chromosome"/>
</dbReference>
<comment type="similarity">
    <text evidence="11">Belongs to the ABC transporter superfamily. UvrA family.</text>
</comment>
<evidence type="ECO:0000313" key="15">
    <source>
        <dbReference type="EMBL" id="ALS37485.1"/>
    </source>
</evidence>
<organism evidence="15 16">
    <name type="scientific">Enterococcus rotai</name>
    <dbReference type="NCBI Taxonomy" id="118060"/>
    <lineage>
        <taxon>Bacteria</taxon>
        <taxon>Bacillati</taxon>
        <taxon>Bacillota</taxon>
        <taxon>Bacilli</taxon>
        <taxon>Lactobacillales</taxon>
        <taxon>Enterococcaceae</taxon>
        <taxon>Enterococcus</taxon>
    </lineage>
</organism>
<dbReference type="KEGG" id="erx:ATZ35_10075"/>
<keyword evidence="3" id="KW-0677">Repeat</keyword>
<keyword evidence="5" id="KW-0227">DNA damage</keyword>
<dbReference type="STRING" id="118060.ATZ35_10075"/>
<dbReference type="PROSITE" id="PS50893">
    <property type="entry name" value="ABC_TRANSPORTER_2"/>
    <property type="match status" value="2"/>
</dbReference>
<gene>
    <name evidence="15" type="ORF">ATZ35_10075</name>
</gene>
<keyword evidence="16" id="KW-1185">Reference proteome</keyword>
<keyword evidence="9" id="KW-0238">DNA-binding</keyword>
<dbReference type="InterPro" id="IPR003593">
    <property type="entry name" value="AAA+_ATPase"/>
</dbReference>
<dbReference type="PROSITE" id="PS00211">
    <property type="entry name" value="ABC_TRANSPORTER_1"/>
    <property type="match status" value="2"/>
</dbReference>
<keyword evidence="7" id="KW-0067">ATP-binding</keyword>
<dbReference type="EMBL" id="CP013655">
    <property type="protein sequence ID" value="ALS37485.1"/>
    <property type="molecule type" value="Genomic_DNA"/>
</dbReference>
<reference evidence="16" key="1">
    <citation type="submission" date="2015-12" db="EMBL/GenBank/DDBJ databases">
        <authorList>
            <person name="Lauer A."/>
            <person name="Humrighouse B."/>
            <person name="Loparev V."/>
            <person name="Shewmaker P.L."/>
            <person name="Whitney A.M."/>
            <person name="McLaughlin R.W."/>
        </authorList>
    </citation>
    <scope>NUCLEOTIDE SEQUENCE [LARGE SCALE GENOMIC DNA]</scope>
    <source>
        <strain evidence="16">LMG 26678</strain>
    </source>
</reference>
<accession>A0A0U2XJM6</accession>
<evidence type="ECO:0000256" key="2">
    <source>
        <dbReference type="ARBA" id="ARBA00022490"/>
    </source>
</evidence>
<feature type="domain" description="ABC transporter" evidence="14">
    <location>
        <begin position="1"/>
        <end position="442"/>
    </location>
</feature>
<evidence type="ECO:0000256" key="13">
    <source>
        <dbReference type="ARBA" id="ARBA00042156"/>
    </source>
</evidence>
<evidence type="ECO:0000256" key="3">
    <source>
        <dbReference type="ARBA" id="ARBA00022737"/>
    </source>
</evidence>
<dbReference type="SMART" id="SM00382">
    <property type="entry name" value="AAA"/>
    <property type="match status" value="2"/>
</dbReference>
<name>A0A0U2XJM6_9ENTE</name>
<evidence type="ECO:0000256" key="5">
    <source>
        <dbReference type="ARBA" id="ARBA00022763"/>
    </source>
</evidence>
<dbReference type="SUPFAM" id="SSF52540">
    <property type="entry name" value="P-loop containing nucleoside triphosphate hydrolases"/>
    <property type="match status" value="2"/>
</dbReference>
<dbReference type="GO" id="GO:0005737">
    <property type="term" value="C:cytoplasm"/>
    <property type="evidence" value="ECO:0007669"/>
    <property type="project" value="UniProtKB-SubCell"/>
</dbReference>
<evidence type="ECO:0000256" key="1">
    <source>
        <dbReference type="ARBA" id="ARBA00004496"/>
    </source>
</evidence>
<evidence type="ECO:0000256" key="7">
    <source>
        <dbReference type="ARBA" id="ARBA00022840"/>
    </source>
</evidence>
<evidence type="ECO:0000256" key="8">
    <source>
        <dbReference type="ARBA" id="ARBA00022881"/>
    </source>
</evidence>
<dbReference type="GO" id="GO:0006281">
    <property type="term" value="P:DNA repair"/>
    <property type="evidence" value="ECO:0007669"/>
    <property type="project" value="UniProtKB-KW"/>
</dbReference>
<dbReference type="AlphaFoldDB" id="A0A0U2XJM6"/>
<protein>
    <recommendedName>
        <fullName evidence="12">UvrABC system protein A</fullName>
    </recommendedName>
    <alternativeName>
        <fullName evidence="13">Excinuclease ABC subunit A</fullName>
    </alternativeName>
</protein>
<keyword evidence="4" id="KW-0547">Nucleotide-binding</keyword>
<dbReference type="Gene3D" id="1.10.8.280">
    <property type="entry name" value="ABC transporter ATPase domain-like"/>
    <property type="match status" value="1"/>
</dbReference>
<keyword evidence="8" id="KW-0267">Excision nuclease</keyword>
<evidence type="ECO:0000256" key="11">
    <source>
        <dbReference type="ARBA" id="ARBA00038000"/>
    </source>
</evidence>